<accession>A0ABQ8WFP4</accession>
<comment type="caution">
    <text evidence="1">The sequence shown here is derived from an EMBL/GenBank/DDBJ whole genome shotgun (WGS) entry which is preliminary data.</text>
</comment>
<evidence type="ECO:0000313" key="2">
    <source>
        <dbReference type="Proteomes" id="UP001220256"/>
    </source>
</evidence>
<name>A0ABQ8WFP4_PENCH</name>
<sequence>MWNPYSRLLGHQSMEEIRILIKLANNLSRGKYSGFYGMNNKKRCASSVNRTRASSMATTNSTTRPMMLEDQVNQRADSLVIFAVP</sequence>
<keyword evidence="2" id="KW-1185">Reference proteome</keyword>
<dbReference type="Proteomes" id="UP001220256">
    <property type="component" value="Unassembled WGS sequence"/>
</dbReference>
<dbReference type="EMBL" id="JAPVEB010000003">
    <property type="protein sequence ID" value="KAJ5268834.1"/>
    <property type="molecule type" value="Genomic_DNA"/>
</dbReference>
<proteinExistence type="predicted"/>
<gene>
    <name evidence="1" type="ORF">N7505_004592</name>
</gene>
<reference evidence="1 2" key="1">
    <citation type="journal article" date="2023" name="IMA Fungus">
        <title>Comparative genomic study of the Penicillium genus elucidates a diverse pangenome and 15 lateral gene transfer events.</title>
        <authorList>
            <person name="Petersen C."/>
            <person name="Sorensen T."/>
            <person name="Nielsen M.R."/>
            <person name="Sondergaard T.E."/>
            <person name="Sorensen J.L."/>
            <person name="Fitzpatrick D.A."/>
            <person name="Frisvad J.C."/>
            <person name="Nielsen K.L."/>
        </authorList>
    </citation>
    <scope>NUCLEOTIDE SEQUENCE [LARGE SCALE GENOMIC DNA]</scope>
    <source>
        <strain evidence="1 2">IBT 3361</strain>
    </source>
</reference>
<organism evidence="1 2">
    <name type="scientific">Penicillium chrysogenum</name>
    <name type="common">Penicillium notatum</name>
    <dbReference type="NCBI Taxonomy" id="5076"/>
    <lineage>
        <taxon>Eukaryota</taxon>
        <taxon>Fungi</taxon>
        <taxon>Dikarya</taxon>
        <taxon>Ascomycota</taxon>
        <taxon>Pezizomycotina</taxon>
        <taxon>Eurotiomycetes</taxon>
        <taxon>Eurotiomycetidae</taxon>
        <taxon>Eurotiales</taxon>
        <taxon>Aspergillaceae</taxon>
        <taxon>Penicillium</taxon>
        <taxon>Penicillium chrysogenum species complex</taxon>
    </lineage>
</organism>
<protein>
    <submittedName>
        <fullName evidence="1">Uncharacterized protein</fullName>
    </submittedName>
</protein>
<evidence type="ECO:0000313" key="1">
    <source>
        <dbReference type="EMBL" id="KAJ5268834.1"/>
    </source>
</evidence>